<dbReference type="Pfam" id="PF02567">
    <property type="entry name" value="PhzC-PhzF"/>
    <property type="match status" value="1"/>
</dbReference>
<sequence length="290" mass="31002">MAEYRIFTVDAFASKLFGGNQAAVVLAASDRPISDSTMQALAAEMNISETAFLTPLENQGEGEFCKAARFSLRWFTPTVEADLCGHATLAAAQVLIHELQNKHSELHFETLSGVLSVRPAGDGKLDMTFPADSPKLAEVSDDLRLIAACVAGRYSPTTEIAVSPALRYMLVHDPTLTDGDIAALAPRITPDVFAAGQREHIQGVIITARGSDRDFKSRFFAPWCGIDEDPVTGSAHTVLAPFWADRLGKSTFVAQQCSPRCGELDVALAGDGRVVVSGRAVVVIRGTVAL</sequence>
<evidence type="ECO:0000256" key="2">
    <source>
        <dbReference type="ARBA" id="ARBA00023235"/>
    </source>
</evidence>
<reference evidence="4" key="1">
    <citation type="submission" date="2022-07" db="EMBL/GenBank/DDBJ databases">
        <title>Phylogenomic reconstructions and comparative analyses of Kickxellomycotina fungi.</title>
        <authorList>
            <person name="Reynolds N.K."/>
            <person name="Stajich J.E."/>
            <person name="Barry K."/>
            <person name="Grigoriev I.V."/>
            <person name="Crous P."/>
            <person name="Smith M.E."/>
        </authorList>
    </citation>
    <scope>NUCLEOTIDE SEQUENCE</scope>
    <source>
        <strain evidence="4">BCRC 34381</strain>
    </source>
</reference>
<protein>
    <recommendedName>
        <fullName evidence="6">Phenazine biosynthesis PhzC/PhzF protein</fullName>
    </recommendedName>
</protein>
<evidence type="ECO:0000256" key="3">
    <source>
        <dbReference type="PIRSR" id="PIRSR016184-1"/>
    </source>
</evidence>
<organism evidence="4 5">
    <name type="scientific">Coemansia biformis</name>
    <dbReference type="NCBI Taxonomy" id="1286918"/>
    <lineage>
        <taxon>Eukaryota</taxon>
        <taxon>Fungi</taxon>
        <taxon>Fungi incertae sedis</taxon>
        <taxon>Zoopagomycota</taxon>
        <taxon>Kickxellomycotina</taxon>
        <taxon>Kickxellomycetes</taxon>
        <taxon>Kickxellales</taxon>
        <taxon>Kickxellaceae</taxon>
        <taxon>Coemansia</taxon>
    </lineage>
</organism>
<dbReference type="PANTHER" id="PTHR13774:SF17">
    <property type="entry name" value="PHENAZINE BIOSYNTHESIS-LIKE DOMAIN-CONTAINING PROTEIN"/>
    <property type="match status" value="1"/>
</dbReference>
<dbReference type="GO" id="GO:0005737">
    <property type="term" value="C:cytoplasm"/>
    <property type="evidence" value="ECO:0007669"/>
    <property type="project" value="TreeGrafter"/>
</dbReference>
<name>A0A9W8CY34_9FUNG</name>
<evidence type="ECO:0000313" key="4">
    <source>
        <dbReference type="EMBL" id="KAJ1730400.1"/>
    </source>
</evidence>
<dbReference type="PIRSF" id="PIRSF016184">
    <property type="entry name" value="PhzC_PhzF"/>
    <property type="match status" value="1"/>
</dbReference>
<dbReference type="SUPFAM" id="SSF54506">
    <property type="entry name" value="Diaminopimelate epimerase-like"/>
    <property type="match status" value="1"/>
</dbReference>
<comment type="caution">
    <text evidence="4">The sequence shown here is derived from an EMBL/GenBank/DDBJ whole genome shotgun (WGS) entry which is preliminary data.</text>
</comment>
<proteinExistence type="inferred from homology"/>
<dbReference type="PANTHER" id="PTHR13774">
    <property type="entry name" value="PHENAZINE BIOSYNTHESIS PROTEIN"/>
    <property type="match status" value="1"/>
</dbReference>
<dbReference type="Proteomes" id="UP001143981">
    <property type="component" value="Unassembled WGS sequence"/>
</dbReference>
<keyword evidence="2" id="KW-0413">Isomerase</keyword>
<evidence type="ECO:0000313" key="5">
    <source>
        <dbReference type="Proteomes" id="UP001143981"/>
    </source>
</evidence>
<evidence type="ECO:0000256" key="1">
    <source>
        <dbReference type="ARBA" id="ARBA00008270"/>
    </source>
</evidence>
<comment type="similarity">
    <text evidence="1">Belongs to the PhzF family.</text>
</comment>
<dbReference type="GO" id="GO:0016853">
    <property type="term" value="F:isomerase activity"/>
    <property type="evidence" value="ECO:0007669"/>
    <property type="project" value="UniProtKB-KW"/>
</dbReference>
<evidence type="ECO:0008006" key="6">
    <source>
        <dbReference type="Google" id="ProtNLM"/>
    </source>
</evidence>
<feature type="active site" evidence="3">
    <location>
        <position position="49"/>
    </location>
</feature>
<dbReference type="EMBL" id="JANBOI010000460">
    <property type="protein sequence ID" value="KAJ1730400.1"/>
    <property type="molecule type" value="Genomic_DNA"/>
</dbReference>
<accession>A0A9W8CY34</accession>
<dbReference type="InterPro" id="IPR003719">
    <property type="entry name" value="Phenazine_PhzF-like"/>
</dbReference>
<dbReference type="OrthoDB" id="75169at2759"/>
<keyword evidence="5" id="KW-1185">Reference proteome</keyword>
<dbReference type="Gene3D" id="3.10.310.10">
    <property type="entry name" value="Diaminopimelate Epimerase, Chain A, domain 1"/>
    <property type="match status" value="2"/>
</dbReference>
<dbReference type="AlphaFoldDB" id="A0A9W8CY34"/>
<dbReference type="NCBIfam" id="TIGR00654">
    <property type="entry name" value="PhzF_family"/>
    <property type="match status" value="1"/>
</dbReference>
<gene>
    <name evidence="4" type="ORF">LPJ61_003030</name>
</gene>